<gene>
    <name evidence="2" type="ORF">P154DRAFT_532826</name>
</gene>
<feature type="compositionally biased region" description="Basic and acidic residues" evidence="1">
    <location>
        <begin position="285"/>
        <end position="317"/>
    </location>
</feature>
<feature type="compositionally biased region" description="Low complexity" evidence="1">
    <location>
        <begin position="178"/>
        <end position="201"/>
    </location>
</feature>
<protein>
    <submittedName>
        <fullName evidence="2">Uncharacterized protein</fullName>
    </submittedName>
</protein>
<feature type="region of interest" description="Disordered" evidence="1">
    <location>
        <begin position="160"/>
        <end position="340"/>
    </location>
</feature>
<dbReference type="AlphaFoldDB" id="A0A6A5WM44"/>
<dbReference type="PRINTS" id="PR01217">
    <property type="entry name" value="PRICHEXTENSN"/>
</dbReference>
<feature type="region of interest" description="Disordered" evidence="1">
    <location>
        <begin position="1"/>
        <end position="21"/>
    </location>
</feature>
<reference evidence="2" key="1">
    <citation type="journal article" date="2020" name="Stud. Mycol.">
        <title>101 Dothideomycetes genomes: a test case for predicting lifestyles and emergence of pathogens.</title>
        <authorList>
            <person name="Haridas S."/>
            <person name="Albert R."/>
            <person name="Binder M."/>
            <person name="Bloem J."/>
            <person name="Labutti K."/>
            <person name="Salamov A."/>
            <person name="Andreopoulos B."/>
            <person name="Baker S."/>
            <person name="Barry K."/>
            <person name="Bills G."/>
            <person name="Bluhm B."/>
            <person name="Cannon C."/>
            <person name="Castanera R."/>
            <person name="Culley D."/>
            <person name="Daum C."/>
            <person name="Ezra D."/>
            <person name="Gonzalez J."/>
            <person name="Henrissat B."/>
            <person name="Kuo A."/>
            <person name="Liang C."/>
            <person name="Lipzen A."/>
            <person name="Lutzoni F."/>
            <person name="Magnuson J."/>
            <person name="Mondo S."/>
            <person name="Nolan M."/>
            <person name="Ohm R."/>
            <person name="Pangilinan J."/>
            <person name="Park H.-J."/>
            <person name="Ramirez L."/>
            <person name="Alfaro M."/>
            <person name="Sun H."/>
            <person name="Tritt A."/>
            <person name="Yoshinaga Y."/>
            <person name="Zwiers L.-H."/>
            <person name="Turgeon B."/>
            <person name="Goodwin S."/>
            <person name="Spatafora J."/>
            <person name="Crous P."/>
            <person name="Grigoriev I."/>
        </authorList>
    </citation>
    <scope>NUCLEOTIDE SEQUENCE</scope>
    <source>
        <strain evidence="2">CBS 123094</strain>
    </source>
</reference>
<evidence type="ECO:0000313" key="3">
    <source>
        <dbReference type="Proteomes" id="UP000799779"/>
    </source>
</evidence>
<accession>A0A6A5WM44</accession>
<proteinExistence type="predicted"/>
<keyword evidence="3" id="KW-1185">Reference proteome</keyword>
<evidence type="ECO:0000256" key="1">
    <source>
        <dbReference type="SAM" id="MobiDB-lite"/>
    </source>
</evidence>
<dbReference type="EMBL" id="ML977576">
    <property type="protein sequence ID" value="KAF2002597.1"/>
    <property type="molecule type" value="Genomic_DNA"/>
</dbReference>
<evidence type="ECO:0000313" key="2">
    <source>
        <dbReference type="EMBL" id="KAF2002597.1"/>
    </source>
</evidence>
<name>A0A6A5WM44_9PLEO</name>
<feature type="compositionally biased region" description="Polar residues" evidence="1">
    <location>
        <begin position="235"/>
        <end position="251"/>
    </location>
</feature>
<feature type="compositionally biased region" description="Polar residues" evidence="1">
    <location>
        <begin position="202"/>
        <end position="226"/>
    </location>
</feature>
<organism evidence="2 3">
    <name type="scientific">Amniculicola lignicola CBS 123094</name>
    <dbReference type="NCBI Taxonomy" id="1392246"/>
    <lineage>
        <taxon>Eukaryota</taxon>
        <taxon>Fungi</taxon>
        <taxon>Dikarya</taxon>
        <taxon>Ascomycota</taxon>
        <taxon>Pezizomycotina</taxon>
        <taxon>Dothideomycetes</taxon>
        <taxon>Pleosporomycetidae</taxon>
        <taxon>Pleosporales</taxon>
        <taxon>Amniculicolaceae</taxon>
        <taxon>Amniculicola</taxon>
    </lineage>
</organism>
<dbReference type="Proteomes" id="UP000799779">
    <property type="component" value="Unassembled WGS sequence"/>
</dbReference>
<feature type="compositionally biased region" description="Low complexity" evidence="1">
    <location>
        <begin position="273"/>
        <end position="282"/>
    </location>
</feature>
<sequence>MSATLSPYNHPRPRRSGPRLQLKGDMLGLASSVHVEETLCKEQGLQPTSLACIFWANGNTMTTSKEPTQVSIASGGRIPPNNWWFKQVLCPLDKLCYSRVSIRVTTYRLYLWRKDCRLWPETNKGLKTVVVPEKKESGNTWYHLRLGCCNIMTVTTPSGTVLPLPPASTNEPSPPPSENSDSATPTPTSLSASLPPAESTSQPSLPSSGKSESTTPAPSESFSLSQPSPPASLGTRITTISNTPSASTPGNTIKPDPVSEKSTQQSHPDPPFNTESPDSNPPENEDPKPPEKDDTNPPGGDDTKPPGDDDTKPHRNTEAPPPPANSDTPGTLDDSTLEID</sequence>